<feature type="region of interest" description="Disordered" evidence="1">
    <location>
        <begin position="1"/>
        <end position="22"/>
    </location>
</feature>
<accession>A0A0H5QG88</accession>
<evidence type="ECO:0000313" key="2">
    <source>
        <dbReference type="EMBL" id="CRZ00607.1"/>
    </source>
</evidence>
<proteinExistence type="predicted"/>
<feature type="non-terminal residue" evidence="2">
    <location>
        <position position="1"/>
    </location>
</feature>
<protein>
    <submittedName>
        <fullName evidence="2">Uncharacterized protein</fullName>
    </submittedName>
</protein>
<feature type="compositionally biased region" description="Basic and acidic residues" evidence="1">
    <location>
        <begin position="1"/>
        <end position="16"/>
    </location>
</feature>
<evidence type="ECO:0000256" key="1">
    <source>
        <dbReference type="SAM" id="MobiDB-lite"/>
    </source>
</evidence>
<name>A0A0H5QG88_9EUKA</name>
<reference evidence="2" key="1">
    <citation type="submission" date="2015-04" db="EMBL/GenBank/DDBJ databases">
        <title>The genome sequence of the plant pathogenic Rhizarian Plasmodiophora brassicae reveals insights in its biotrophic life cycle and the origin of chitin synthesis.</title>
        <authorList>
            <person name="Schwelm A."/>
            <person name="Fogelqvist J."/>
            <person name="Knaust A."/>
            <person name="Julke S."/>
            <person name="Lilja T."/>
            <person name="Dhandapani V."/>
            <person name="Bonilla-Rosso G."/>
            <person name="Karlsson M."/>
            <person name="Shevchenko A."/>
            <person name="Choi S.R."/>
            <person name="Kim H.G."/>
            <person name="Park J.Y."/>
            <person name="Lim Y.P."/>
            <person name="Ludwig-Muller J."/>
            <person name="Dixelius C."/>
        </authorList>
    </citation>
    <scope>NUCLEOTIDE SEQUENCE</scope>
    <source>
        <tissue evidence="2">Potato root galls</tissue>
    </source>
</reference>
<dbReference type="EMBL" id="HACM01000165">
    <property type="protein sequence ID" value="CRZ00607.1"/>
    <property type="molecule type" value="Transcribed_RNA"/>
</dbReference>
<dbReference type="AlphaFoldDB" id="A0A0H5QG88"/>
<organism evidence="2">
    <name type="scientific">Spongospora subterranea</name>
    <dbReference type="NCBI Taxonomy" id="70186"/>
    <lineage>
        <taxon>Eukaryota</taxon>
        <taxon>Sar</taxon>
        <taxon>Rhizaria</taxon>
        <taxon>Endomyxa</taxon>
        <taxon>Phytomyxea</taxon>
        <taxon>Plasmodiophorida</taxon>
        <taxon>Plasmodiophoridae</taxon>
        <taxon>Spongospora</taxon>
    </lineage>
</organism>
<sequence length="170" mass="19923">AHREVSRVLDDQTSRHRSDHRRVRRHRVRYRVELHRAAIRDGIHHDPSCDVRPHDPLHGSRRVLPPGALHDELHHAHDRVRLQTHLQSVHVRLHNPHRSARVHVQNGPLGDVLLRFQRNDHRSSRFWRFLGAVRDHGRTLVLHSHRVGVRDGMLAHGRDDLLRDALPHGV</sequence>